<dbReference type="RefSeq" id="WP_069788398.1">
    <property type="nucleotide sequence ID" value="NZ_FNOX01000009.1"/>
</dbReference>
<dbReference type="InterPro" id="IPR009279">
    <property type="entry name" value="Portal_Mu"/>
</dbReference>
<dbReference type="AlphaFoldDB" id="A0A1H3SMS1"/>
<organism evidence="1 2">
    <name type="scientific">Pseudomonas salomonii</name>
    <dbReference type="NCBI Taxonomy" id="191391"/>
    <lineage>
        <taxon>Bacteria</taxon>
        <taxon>Pseudomonadati</taxon>
        <taxon>Pseudomonadota</taxon>
        <taxon>Gammaproteobacteria</taxon>
        <taxon>Pseudomonadales</taxon>
        <taxon>Pseudomonadaceae</taxon>
        <taxon>Pseudomonas</taxon>
    </lineage>
</organism>
<accession>A0A1H3SMS1</accession>
<protein>
    <submittedName>
        <fullName evidence="1">Mu-like prophage protein gp29</fullName>
    </submittedName>
</protein>
<name>A0A1H3SMS1_9PSED</name>
<dbReference type="EMBL" id="FNOX01000009">
    <property type="protein sequence ID" value="SDZ39272.1"/>
    <property type="molecule type" value="Genomic_DNA"/>
</dbReference>
<evidence type="ECO:0000313" key="2">
    <source>
        <dbReference type="Proteomes" id="UP000182902"/>
    </source>
</evidence>
<proteinExistence type="predicted"/>
<dbReference type="Proteomes" id="UP000182902">
    <property type="component" value="Unassembled WGS sequence"/>
</dbReference>
<sequence>MAESKIVDQFGRPIQYDKLTEELAAARTTGIRQVWHQSVASGLTPGRLAAILQAAAEGSAHDYLTLAEEMEERDLHYASVLGTRKLAVSGLAIRVEAASDDAEDVRRADQLKEIVDSPEFGELQADLTDAMGKGYAVSEIMWDRSGKTWNPSRFEPRDQRFFQFDRDTGRELRLLDEVDMVNGVPLAPYKFIVHLPRIRSGLPIRGGLARLAAVGYMCKAWTWKDWMGFADIFGMPMRVGRYGPGASKDDIATLMSAVANLGSDAAAVIPDSMRIDFTQAANVTGAGDFFKGLAEWWDKQVSKAVVGQTMSTDDGSSQAQATIHNEVRLDLLQADAKAESNTLNRYFVRPWCDLNFAPGRPYPRLILDVPKPENAKILIEALEKLVPLGLKVEQSVIRDKLNIPAPAAGADLLGVVAPVAAPVLAQAANREQAPARPVVIPDIVDNQVRTMERTVGVYLDDMVEQIKELLDTVHSLEEFRDRLIETYPAMTTSQLADAIADGLTAASLAGRDDILRGL</sequence>
<gene>
    <name evidence="1" type="ORF">SAMN05216247_109311</name>
</gene>
<dbReference type="Pfam" id="PF06074">
    <property type="entry name" value="Portal_Mu"/>
    <property type="match status" value="1"/>
</dbReference>
<reference evidence="1 2" key="1">
    <citation type="submission" date="2016-10" db="EMBL/GenBank/DDBJ databases">
        <authorList>
            <person name="de Groot N.N."/>
        </authorList>
    </citation>
    <scope>NUCLEOTIDE SEQUENCE [LARGE SCALE GENOMIC DNA]</scope>
    <source>
        <strain evidence="1 2">ICMP 14252</strain>
    </source>
</reference>
<evidence type="ECO:0000313" key="1">
    <source>
        <dbReference type="EMBL" id="SDZ39272.1"/>
    </source>
</evidence>